<reference evidence="2" key="1">
    <citation type="submission" date="2015-10" db="EMBL/GenBank/DDBJ databases">
        <authorList>
            <person name="Gilbert D.G."/>
        </authorList>
    </citation>
    <scope>NUCLEOTIDE SEQUENCE</scope>
</reference>
<organism evidence="2">
    <name type="scientific">hydrothermal vent metagenome</name>
    <dbReference type="NCBI Taxonomy" id="652676"/>
    <lineage>
        <taxon>unclassified sequences</taxon>
        <taxon>metagenomes</taxon>
        <taxon>ecological metagenomes</taxon>
    </lineage>
</organism>
<feature type="region of interest" description="Disordered" evidence="1">
    <location>
        <begin position="1"/>
        <end position="20"/>
    </location>
</feature>
<feature type="compositionally biased region" description="Basic and acidic residues" evidence="1">
    <location>
        <begin position="11"/>
        <end position="20"/>
    </location>
</feature>
<evidence type="ECO:0000313" key="2">
    <source>
        <dbReference type="EMBL" id="CUS45621.1"/>
    </source>
</evidence>
<protein>
    <submittedName>
        <fullName evidence="2">Uncharacterized protein</fullName>
    </submittedName>
</protein>
<dbReference type="EMBL" id="CZQE01000282">
    <property type="protein sequence ID" value="CUS45621.1"/>
    <property type="molecule type" value="Genomic_DNA"/>
</dbReference>
<name>A0A160TM17_9ZZZZ</name>
<gene>
    <name evidence="2" type="ORF">MGWOODY_Smn926</name>
</gene>
<sequence>MAATFGDEIPDLGRYRTKDGAHPQSYADIARAWLRQQAIVGPNGNCQLVYRLGAGGRP</sequence>
<proteinExistence type="predicted"/>
<dbReference type="AlphaFoldDB" id="A0A160TM17"/>
<accession>A0A160TM17</accession>
<evidence type="ECO:0000256" key="1">
    <source>
        <dbReference type="SAM" id="MobiDB-lite"/>
    </source>
</evidence>